<dbReference type="NCBIfam" id="TIGR02547">
    <property type="entry name" value="casA_cse1"/>
    <property type="match status" value="1"/>
</dbReference>
<dbReference type="CDD" id="cd09669">
    <property type="entry name" value="Cse1_I-E"/>
    <property type="match status" value="1"/>
</dbReference>
<dbReference type="EMBL" id="OX458332">
    <property type="protein sequence ID" value="CAI8736016.1"/>
    <property type="molecule type" value="Genomic_DNA"/>
</dbReference>
<accession>A0AA35UA76</accession>
<reference evidence="1" key="1">
    <citation type="submission" date="2023-03" db="EMBL/GenBank/DDBJ databases">
        <authorList>
            <person name="Pearce D."/>
        </authorList>
    </citation>
    <scope>NUCLEOTIDE SEQUENCE</scope>
    <source>
        <strain evidence="1">Mc</strain>
    </source>
</reference>
<name>A0AA35UA76_METCP</name>
<dbReference type="InterPro" id="IPR013381">
    <property type="entry name" value="CRISPR-assoc_prot_Cse1"/>
</dbReference>
<dbReference type="Proteomes" id="UP001158598">
    <property type="component" value="Chromosome"/>
</dbReference>
<sequence length="520" mass="58363">MNLLTDPLFRVETPDGIERLSLPQLLEALGQDRVESLLGLQRHQEDAFHIFLCYLAGAVLAREARSEPRQPEDFWHEGIRKLTGRDDDWAWTLIVDDVTQPAFMQAPVPDKKDFGAFKLKARTADALDILPTAKNHDVKASRSGATSPDGWVYALVSLQTMSGFFGQGNYGIARMNGGFGSRPAVAVYHAERMGRRWHCDVTRLVGIREELLAGPWGYRERGIVLVWEQPWDLESSLSLNVLDPFYIEIARAVRLMGDRENVQAFGASTKAARLAAGDAGGVLGDPWTPVNVADKKKGQSAMTVSASGLSPELVRNVLFEDGFRAARMQRLLEENEGQSCLFCATVLVRGQGTTDGFHHVAIPVPARAHRLFRRSSERDRLASISKTALNDAKEIQNRVLKPSVIALLEAGPDKIDFDRREVNLWLNEATQRFSAAWSEDYFPWLWRQAEQDDADAARLEWLRALRDKAHKVLEETIARYPSREGRRYRARVKAEGLFHGSLFKTFPQLKEGSHDAPRPG</sequence>
<proteinExistence type="predicted"/>
<organism evidence="1 2">
    <name type="scientific">Methylococcus capsulatus</name>
    <dbReference type="NCBI Taxonomy" id="414"/>
    <lineage>
        <taxon>Bacteria</taxon>
        <taxon>Pseudomonadati</taxon>
        <taxon>Pseudomonadota</taxon>
        <taxon>Gammaproteobacteria</taxon>
        <taxon>Methylococcales</taxon>
        <taxon>Methylococcaceae</taxon>
        <taxon>Methylococcus</taxon>
    </lineage>
</organism>
<dbReference type="AlphaFoldDB" id="A0AA35UA76"/>
<protein>
    <submittedName>
        <fullName evidence="1">CRISPR system Cascade subunit CasA</fullName>
    </submittedName>
</protein>
<evidence type="ECO:0000313" key="2">
    <source>
        <dbReference type="Proteomes" id="UP001158598"/>
    </source>
</evidence>
<evidence type="ECO:0000313" key="1">
    <source>
        <dbReference type="EMBL" id="CAI8736016.1"/>
    </source>
</evidence>
<dbReference type="RefSeq" id="WP_036246371.1">
    <property type="nucleotide sequence ID" value="NZ_OX458332.1"/>
</dbReference>
<gene>
    <name evidence="1" type="ORF">MCNOR_0371</name>
</gene>